<feature type="transmembrane region" description="Helical" evidence="8">
    <location>
        <begin position="363"/>
        <end position="381"/>
    </location>
</feature>
<dbReference type="SUPFAM" id="SSF111352">
    <property type="entry name" value="Ammonium transporter"/>
    <property type="match status" value="1"/>
</dbReference>
<feature type="transmembrane region" description="Helical" evidence="8">
    <location>
        <begin position="150"/>
        <end position="171"/>
    </location>
</feature>
<evidence type="ECO:0000259" key="10">
    <source>
        <dbReference type="Pfam" id="PF00909"/>
    </source>
</evidence>
<evidence type="ECO:0000256" key="9">
    <source>
        <dbReference type="SAM" id="MobiDB-lite"/>
    </source>
</evidence>
<feature type="transmembrane region" description="Helical" evidence="8">
    <location>
        <begin position="58"/>
        <end position="76"/>
    </location>
</feature>
<dbReference type="PANTHER" id="PTHR11730:SF6">
    <property type="entry name" value="AMMONIUM TRANSPORTER"/>
    <property type="match status" value="1"/>
</dbReference>
<evidence type="ECO:0000256" key="5">
    <source>
        <dbReference type="ARBA" id="ARBA00022989"/>
    </source>
</evidence>
<keyword evidence="3 8" id="KW-0813">Transport</keyword>
<dbReference type="Pfam" id="PF00909">
    <property type="entry name" value="Ammonium_transp"/>
    <property type="match status" value="1"/>
</dbReference>
<sequence>MSTNSSVSNEELQAQINTLTQETDVFYLCWAATLVFSMQMGFAMLSAGAVRKKNVQNIMLKGVLDACLGAIIWYLWGYGIAYDGDVGIDGHEGNPFLGTGTTNYALSGLIGDSQAPYGSDWVMWFFQYAFAAAGATIVSGAVAERCNLTAYLVYTGVITGFVYPIVVHWVWDSSGFLSAGNSDNDVRWGTGVIDFGGSGVVHMTGGMAAVVSAKILGPRRGRFDENGKPNPGFMGHSTALTVLGTFMLWIGWYGFNQGSTLTLHDNAQVSARVGVTTTLSGATAGVVGLYVKRGLPPRLGGDHVWDLCHTCNSLLAGLVAITAGCATSEPYAAIFIGAVAAFGYHGGSCLMRQLHIDDPLDAFAVHGVNGMIGIISVGFFATKEYTFVTDDDGNKEYGIFYGGSGLLLGTQLAAATIMILWDIVMSLLLFMGLHYSGMFRVGIDMELVGLDKSKHGGDAYPDNPEPPHRYKVSPEPENSASSSPSKKKKNQPAS</sequence>
<feature type="compositionally biased region" description="Basic and acidic residues" evidence="9">
    <location>
        <begin position="465"/>
        <end position="474"/>
    </location>
</feature>
<dbReference type="FunFam" id="1.10.3430.10:FF:000008">
    <property type="entry name" value="Ammonium transporter"/>
    <property type="match status" value="1"/>
</dbReference>
<dbReference type="GO" id="GO:0005886">
    <property type="term" value="C:plasma membrane"/>
    <property type="evidence" value="ECO:0007669"/>
    <property type="project" value="UniProtKB-SubCell"/>
</dbReference>
<protein>
    <recommendedName>
        <fullName evidence="8">Ammonium transporter</fullName>
    </recommendedName>
</protein>
<feature type="transmembrane region" description="Helical" evidence="8">
    <location>
        <begin position="233"/>
        <end position="253"/>
    </location>
</feature>
<dbReference type="GO" id="GO:0097272">
    <property type="term" value="P:ammonium homeostasis"/>
    <property type="evidence" value="ECO:0007669"/>
    <property type="project" value="TreeGrafter"/>
</dbReference>
<feature type="transmembrane region" description="Helical" evidence="8">
    <location>
        <begin position="121"/>
        <end position="143"/>
    </location>
</feature>
<reference evidence="11" key="1">
    <citation type="submission" date="2021-01" db="EMBL/GenBank/DDBJ databases">
        <authorList>
            <person name="Corre E."/>
            <person name="Pelletier E."/>
            <person name="Niang G."/>
            <person name="Scheremetjew M."/>
            <person name="Finn R."/>
            <person name="Kale V."/>
            <person name="Holt S."/>
            <person name="Cochrane G."/>
            <person name="Meng A."/>
            <person name="Brown T."/>
            <person name="Cohen L."/>
        </authorList>
    </citation>
    <scope>NUCLEOTIDE SEQUENCE</scope>
    <source>
        <strain evidence="11">CCMP645</strain>
    </source>
</reference>
<dbReference type="InterPro" id="IPR024041">
    <property type="entry name" value="NH4_transpt_AmtB-like_dom"/>
</dbReference>
<keyword evidence="7 8" id="KW-0924">Ammonia transport</keyword>
<keyword evidence="4 8" id="KW-0812">Transmembrane</keyword>
<evidence type="ECO:0000256" key="7">
    <source>
        <dbReference type="ARBA" id="ARBA00023177"/>
    </source>
</evidence>
<dbReference type="InterPro" id="IPR029020">
    <property type="entry name" value="Ammonium/urea_transptr"/>
</dbReference>
<keyword evidence="5 8" id="KW-1133">Transmembrane helix</keyword>
<feature type="compositionally biased region" description="Low complexity" evidence="9">
    <location>
        <begin position="475"/>
        <end position="484"/>
    </location>
</feature>
<feature type="transmembrane region" description="Helical" evidence="8">
    <location>
        <begin position="25"/>
        <end position="46"/>
    </location>
</feature>
<keyword evidence="6 8" id="KW-0472">Membrane</keyword>
<comment type="similarity">
    <text evidence="2 8">Belongs to the ammonia transporter channel (TC 1.A.11.2) family.</text>
</comment>
<evidence type="ECO:0000256" key="4">
    <source>
        <dbReference type="ARBA" id="ARBA00022692"/>
    </source>
</evidence>
<evidence type="ECO:0000256" key="8">
    <source>
        <dbReference type="RuleBase" id="RU362002"/>
    </source>
</evidence>
<evidence type="ECO:0000313" key="11">
    <source>
        <dbReference type="EMBL" id="CAE0775240.1"/>
    </source>
</evidence>
<feature type="transmembrane region" description="Helical" evidence="8">
    <location>
        <begin position="401"/>
        <end position="430"/>
    </location>
</feature>
<comment type="subcellular location">
    <subcellularLocation>
        <location evidence="8">Cell membrane</location>
        <topology evidence="8">Multi-pass membrane protein</topology>
    </subcellularLocation>
    <subcellularLocation>
        <location evidence="1">Membrane</location>
        <topology evidence="1">Multi-pass membrane protein</topology>
    </subcellularLocation>
</comment>
<feature type="transmembrane region" description="Helical" evidence="8">
    <location>
        <begin position="191"/>
        <end position="212"/>
    </location>
</feature>
<organism evidence="11">
    <name type="scientific">Chrysotila carterae</name>
    <name type="common">Marine alga</name>
    <name type="synonym">Syracosphaera carterae</name>
    <dbReference type="NCBI Taxonomy" id="13221"/>
    <lineage>
        <taxon>Eukaryota</taxon>
        <taxon>Haptista</taxon>
        <taxon>Haptophyta</taxon>
        <taxon>Prymnesiophyceae</taxon>
        <taxon>Isochrysidales</taxon>
        <taxon>Isochrysidaceae</taxon>
        <taxon>Chrysotila</taxon>
    </lineage>
</organism>
<accession>A0A7S4BSA1</accession>
<name>A0A7S4BSA1_CHRCT</name>
<evidence type="ECO:0000256" key="6">
    <source>
        <dbReference type="ARBA" id="ARBA00023136"/>
    </source>
</evidence>
<feature type="region of interest" description="Disordered" evidence="9">
    <location>
        <begin position="454"/>
        <end position="494"/>
    </location>
</feature>
<evidence type="ECO:0000256" key="2">
    <source>
        <dbReference type="ARBA" id="ARBA00005887"/>
    </source>
</evidence>
<dbReference type="InterPro" id="IPR001905">
    <property type="entry name" value="Ammonium_transpt"/>
</dbReference>
<feature type="transmembrane region" description="Helical" evidence="8">
    <location>
        <begin position="273"/>
        <end position="291"/>
    </location>
</feature>
<evidence type="ECO:0000256" key="1">
    <source>
        <dbReference type="ARBA" id="ARBA00004141"/>
    </source>
</evidence>
<evidence type="ECO:0000256" key="3">
    <source>
        <dbReference type="ARBA" id="ARBA00022448"/>
    </source>
</evidence>
<gene>
    <name evidence="11" type="ORF">PCAR00345_LOCUS27874</name>
</gene>
<feature type="domain" description="Ammonium transporter AmtB-like" evidence="10">
    <location>
        <begin position="25"/>
        <end position="460"/>
    </location>
</feature>
<feature type="compositionally biased region" description="Basic residues" evidence="9">
    <location>
        <begin position="485"/>
        <end position="494"/>
    </location>
</feature>
<dbReference type="AlphaFoldDB" id="A0A7S4BSA1"/>
<dbReference type="PANTHER" id="PTHR11730">
    <property type="entry name" value="AMMONIUM TRANSPORTER"/>
    <property type="match status" value="1"/>
</dbReference>
<feature type="transmembrane region" description="Helical" evidence="8">
    <location>
        <begin position="303"/>
        <end position="324"/>
    </location>
</feature>
<proteinExistence type="inferred from homology"/>
<dbReference type="NCBIfam" id="TIGR00836">
    <property type="entry name" value="amt"/>
    <property type="match status" value="1"/>
</dbReference>
<dbReference type="EMBL" id="HBIZ01043568">
    <property type="protein sequence ID" value="CAE0775240.1"/>
    <property type="molecule type" value="Transcribed_RNA"/>
</dbReference>
<dbReference type="Gene3D" id="1.10.3430.10">
    <property type="entry name" value="Ammonium transporter AmtB like domains"/>
    <property type="match status" value="1"/>
</dbReference>
<dbReference type="GO" id="GO:0008519">
    <property type="term" value="F:ammonium channel activity"/>
    <property type="evidence" value="ECO:0007669"/>
    <property type="project" value="InterPro"/>
</dbReference>
<feature type="transmembrane region" description="Helical" evidence="8">
    <location>
        <begin position="330"/>
        <end position="351"/>
    </location>
</feature>